<comment type="caution">
    <text evidence="4">The sequence shown here is derived from an EMBL/GenBank/DDBJ whole genome shotgun (WGS) entry which is preliminary data.</text>
</comment>
<dbReference type="PANTHER" id="PTHR34106:SF5">
    <property type="entry name" value="GLYCOSIDASE"/>
    <property type="match status" value="1"/>
</dbReference>
<organism evidence="4 5">
    <name type="scientific">Lutimonas vermicola</name>
    <dbReference type="NCBI Taxonomy" id="414288"/>
    <lineage>
        <taxon>Bacteria</taxon>
        <taxon>Pseudomonadati</taxon>
        <taxon>Bacteroidota</taxon>
        <taxon>Flavobacteriia</taxon>
        <taxon>Flavobacteriales</taxon>
        <taxon>Flavobacteriaceae</taxon>
        <taxon>Lutimonas</taxon>
    </lineage>
</organism>
<keyword evidence="1" id="KW-0328">Glycosyltransferase</keyword>
<reference evidence="4 5" key="1">
    <citation type="submission" date="2024-04" db="EMBL/GenBank/DDBJ databases">
        <title>whole genome sequencing of Lutimonas vermicola strain IMCC1616.</title>
        <authorList>
            <person name="Bae S.S."/>
        </authorList>
    </citation>
    <scope>NUCLEOTIDE SEQUENCE [LARGE SCALE GENOMIC DNA]</scope>
    <source>
        <strain evidence="4 5">IMCC1616</strain>
    </source>
</reference>
<dbReference type="PIRSF" id="PIRSF016202">
    <property type="entry name" value="PH1107"/>
    <property type="match status" value="1"/>
</dbReference>
<dbReference type="Pfam" id="PF04041">
    <property type="entry name" value="Glyco_hydro_130"/>
    <property type="match status" value="1"/>
</dbReference>
<dbReference type="PROSITE" id="PS51257">
    <property type="entry name" value="PROKAR_LIPOPROTEIN"/>
    <property type="match status" value="1"/>
</dbReference>
<dbReference type="RefSeq" id="WP_342160078.1">
    <property type="nucleotide sequence ID" value="NZ_JBCDNA010000002.1"/>
</dbReference>
<comment type="similarity">
    <text evidence="3">Belongs to the glycosyl hydrolase 130 family.</text>
</comment>
<dbReference type="SUPFAM" id="SSF75005">
    <property type="entry name" value="Arabinanase/levansucrase/invertase"/>
    <property type="match status" value="1"/>
</dbReference>
<evidence type="ECO:0000256" key="1">
    <source>
        <dbReference type="ARBA" id="ARBA00022676"/>
    </source>
</evidence>
<keyword evidence="4" id="KW-0378">Hydrolase</keyword>
<gene>
    <name evidence="4" type="ORF">AABB81_09125</name>
</gene>
<evidence type="ECO:0000256" key="3">
    <source>
        <dbReference type="ARBA" id="ARBA00024356"/>
    </source>
</evidence>
<accession>A0ABU9L0U2</accession>
<keyword evidence="2" id="KW-0808">Transferase</keyword>
<dbReference type="Gene3D" id="2.115.10.20">
    <property type="entry name" value="Glycosyl hydrolase domain, family 43"/>
    <property type="match status" value="1"/>
</dbReference>
<dbReference type="InterPro" id="IPR007184">
    <property type="entry name" value="Mannoside_phosphorylase"/>
</dbReference>
<dbReference type="GO" id="GO:0016787">
    <property type="term" value="F:hydrolase activity"/>
    <property type="evidence" value="ECO:0007669"/>
    <property type="project" value="UniProtKB-KW"/>
</dbReference>
<dbReference type="Proteomes" id="UP001474120">
    <property type="component" value="Unassembled WGS sequence"/>
</dbReference>
<evidence type="ECO:0000256" key="2">
    <source>
        <dbReference type="ARBA" id="ARBA00022679"/>
    </source>
</evidence>
<sequence>MPKILFFYISLLLLISCQNNPQQSEVSVLEPESWVLSGFEKKDEVNPILRPSDTLMFVCPITGKEVLWEERNVLNPSAIVTNDKVYLFYRAQDSMGTSRIGLAISEDGLHFKKNMKPVFYPEQDSMKLYEWNYRKKDGMPLDENCKSCYFDGAEDPRIIETEDGTYIMTYTAYDGKKARLALASSKDLMHWTKHGLVIKNDSFKDIWSKSGAIVAQLKNNRMIAVKIDGLYWMYFGDTSLYMAYSKDLIHWELAINEENGQMIPVMHPRQGFFDSRLVEPGPFALLKKEGILLIYNGSNASNFNDPLLPKFTYAAGQALFDKEAPYKLLDRTDDYFLFPEKDYEMMGEVNNVCFVEGLVFYKNKWFLYYGTGDSKIAVAVSESVTVASE</sequence>
<dbReference type="EMBL" id="JBCDNA010000002">
    <property type="protein sequence ID" value="MEL4456053.1"/>
    <property type="molecule type" value="Genomic_DNA"/>
</dbReference>
<dbReference type="CDD" id="cd18610">
    <property type="entry name" value="GH130_BT3780-like"/>
    <property type="match status" value="1"/>
</dbReference>
<evidence type="ECO:0000313" key="5">
    <source>
        <dbReference type="Proteomes" id="UP001474120"/>
    </source>
</evidence>
<keyword evidence="5" id="KW-1185">Reference proteome</keyword>
<evidence type="ECO:0000313" key="4">
    <source>
        <dbReference type="EMBL" id="MEL4456053.1"/>
    </source>
</evidence>
<protein>
    <submittedName>
        <fullName evidence="4">Glycoside hydrolase family 130 protein</fullName>
    </submittedName>
</protein>
<dbReference type="InterPro" id="IPR023296">
    <property type="entry name" value="Glyco_hydro_beta-prop_sf"/>
</dbReference>
<name>A0ABU9L0U2_9FLAO</name>
<proteinExistence type="inferred from homology"/>
<dbReference type="PANTHER" id="PTHR34106">
    <property type="entry name" value="GLYCOSIDASE"/>
    <property type="match status" value="1"/>
</dbReference>